<proteinExistence type="inferred from homology"/>
<dbReference type="Gene3D" id="3.10.450.50">
    <property type="match status" value="1"/>
</dbReference>
<feature type="region of interest" description="Disordered" evidence="3">
    <location>
        <begin position="13"/>
        <end position="36"/>
    </location>
</feature>
<evidence type="ECO:0000256" key="3">
    <source>
        <dbReference type="SAM" id="MobiDB-lite"/>
    </source>
</evidence>
<feature type="compositionally biased region" description="Basic and acidic residues" evidence="3">
    <location>
        <begin position="25"/>
        <end position="36"/>
    </location>
</feature>
<keyword evidence="4" id="KW-0223">Dioxygenase</keyword>
<evidence type="ECO:0000256" key="1">
    <source>
        <dbReference type="ARBA" id="ARBA00009570"/>
    </source>
</evidence>
<dbReference type="PANTHER" id="PTHR41534:SF2">
    <property type="entry name" value="3-PHENYLPROPIONATE_CINNAMIC ACID DIOXYGENASE SUBUNIT BETA"/>
    <property type="match status" value="1"/>
</dbReference>
<dbReference type="Pfam" id="PF00866">
    <property type="entry name" value="Ring_hydroxyl_B"/>
    <property type="match status" value="1"/>
</dbReference>
<evidence type="ECO:0000313" key="5">
    <source>
        <dbReference type="Proteomes" id="UP000638918"/>
    </source>
</evidence>
<reference evidence="4 5" key="1">
    <citation type="submission" date="2020-08" db="EMBL/GenBank/DDBJ databases">
        <title>A Genomic Blueprint of the Chicken Gut Microbiome.</title>
        <authorList>
            <person name="Gilroy R."/>
            <person name="Ravi A."/>
            <person name="Getino M."/>
            <person name="Pursley I."/>
            <person name="Horton D.L."/>
            <person name="Alikhan N.-F."/>
            <person name="Baker D."/>
            <person name="Gharbi K."/>
            <person name="Hall N."/>
            <person name="Watson M."/>
            <person name="Adriaenssens E.M."/>
            <person name="Foster-Nyarko E."/>
            <person name="Jarju S."/>
            <person name="Secka A."/>
            <person name="Antonio M."/>
            <person name="Oren A."/>
            <person name="Chaudhuri R."/>
            <person name="La Ragione R.M."/>
            <person name="Hildebrand F."/>
            <person name="Pallen M.J."/>
        </authorList>
    </citation>
    <scope>NUCLEOTIDE SEQUENCE [LARGE SCALE GENOMIC DNA]</scope>
    <source>
        <strain evidence="4 5">Sa3CVA3</strain>
    </source>
</reference>
<dbReference type="InterPro" id="IPR032710">
    <property type="entry name" value="NTF2-like_dom_sf"/>
</dbReference>
<protein>
    <submittedName>
        <fullName evidence="4">Aromatic-ring-hydroxylating dioxygenase subunit beta</fullName>
    </submittedName>
</protein>
<sequence length="205" mass="24116">MAAIWLGEFNTGDAEKASGAGRRSAQKEEVEGKAMGRDVSHETYSEVCRFYYKEARLFSEQDYRQWLDAMVDKSIVYFLPIFEERYRRDRKAEPEFPPFIYNDDFSDLDQRIQQLETDLARRIDPAGRIRHLITNIEAFEGEAEGEISTYSNFLICRNRREREQTILVGGREDRLIKGPDGLRIAYRMITIPQRVILDSDLYYMM</sequence>
<keyword evidence="5" id="KW-1185">Reference proteome</keyword>
<accession>A0ABR8QWP0</accession>
<evidence type="ECO:0000313" key="4">
    <source>
        <dbReference type="EMBL" id="MBD7939946.1"/>
    </source>
</evidence>
<comment type="caution">
    <text evidence="4">The sequence shown here is derived from an EMBL/GenBank/DDBJ whole genome shotgun (WGS) entry which is preliminary data.</text>
</comment>
<dbReference type="Proteomes" id="UP000638918">
    <property type="component" value="Unassembled WGS sequence"/>
</dbReference>
<dbReference type="PANTHER" id="PTHR41534">
    <property type="entry name" value="BLR3401 PROTEIN"/>
    <property type="match status" value="1"/>
</dbReference>
<keyword evidence="2" id="KW-0560">Oxidoreductase</keyword>
<dbReference type="SUPFAM" id="SSF54427">
    <property type="entry name" value="NTF2-like"/>
    <property type="match status" value="1"/>
</dbReference>
<evidence type="ECO:0000256" key="2">
    <source>
        <dbReference type="ARBA" id="ARBA00023002"/>
    </source>
</evidence>
<dbReference type="RefSeq" id="WP_191742437.1">
    <property type="nucleotide sequence ID" value="NZ_JACSQU010000001.1"/>
</dbReference>
<dbReference type="EMBL" id="JACSQU010000001">
    <property type="protein sequence ID" value="MBD7939946.1"/>
    <property type="molecule type" value="Genomic_DNA"/>
</dbReference>
<comment type="similarity">
    <text evidence="1">Belongs to the bacterial ring-hydroxylating dioxygenase beta subunit family.</text>
</comment>
<gene>
    <name evidence="4" type="ORF">H9656_00895</name>
</gene>
<dbReference type="GO" id="GO:0051213">
    <property type="term" value="F:dioxygenase activity"/>
    <property type="evidence" value="ECO:0007669"/>
    <property type="project" value="UniProtKB-KW"/>
</dbReference>
<dbReference type="CDD" id="cd00667">
    <property type="entry name" value="ring_hydroxylating_dioxygenases_beta"/>
    <property type="match status" value="1"/>
</dbReference>
<name>A0ABR8QWP0_9CAUL</name>
<dbReference type="InterPro" id="IPR000391">
    <property type="entry name" value="Rng_hydr_dOase-bsu"/>
</dbReference>
<organism evidence="4 5">
    <name type="scientific">Brevundimonas guildfordensis</name>
    <dbReference type="NCBI Taxonomy" id="2762241"/>
    <lineage>
        <taxon>Bacteria</taxon>
        <taxon>Pseudomonadati</taxon>
        <taxon>Pseudomonadota</taxon>
        <taxon>Alphaproteobacteria</taxon>
        <taxon>Caulobacterales</taxon>
        <taxon>Caulobacteraceae</taxon>
        <taxon>Brevundimonas</taxon>
    </lineage>
</organism>